<dbReference type="EMBL" id="BGPR01091731">
    <property type="protein sequence ID" value="GBM24522.1"/>
    <property type="molecule type" value="Genomic_DNA"/>
</dbReference>
<dbReference type="EMBL" id="BGPR01110546">
    <property type="protein sequence ID" value="GBM89421.1"/>
    <property type="molecule type" value="Genomic_DNA"/>
</dbReference>
<evidence type="ECO:0000313" key="6">
    <source>
        <dbReference type="Proteomes" id="UP000499080"/>
    </source>
</evidence>
<protein>
    <submittedName>
        <fullName evidence="3">Uncharacterized protein</fullName>
    </submittedName>
</protein>
<dbReference type="EMBL" id="BGPR01091726">
    <property type="protein sequence ID" value="GBM24503.1"/>
    <property type="molecule type" value="Genomic_DNA"/>
</dbReference>
<feature type="region of interest" description="Disordered" evidence="1">
    <location>
        <begin position="64"/>
        <end position="93"/>
    </location>
</feature>
<dbReference type="Proteomes" id="UP000499080">
    <property type="component" value="Unassembled WGS sequence"/>
</dbReference>
<sequence>MLNRGRLSWHTPHAAPAGGRLANTYDLACNRPHTRRIFGGIEFRACDLLVPRWVQGRIIESSKHFRTQRRPEARANRATARGAKVRGGAKAGV</sequence>
<name>A0A4Y2E5V1_ARAVE</name>
<reference evidence="3 6" key="1">
    <citation type="journal article" date="2019" name="Sci. Rep.">
        <title>Orb-weaving spider Araneus ventricosus genome elucidates the spidroin gene catalogue.</title>
        <authorList>
            <person name="Kono N."/>
            <person name="Nakamura H."/>
            <person name="Ohtoshi R."/>
            <person name="Moran D.A.P."/>
            <person name="Shinohara A."/>
            <person name="Yoshida Y."/>
            <person name="Fujiwara M."/>
            <person name="Mori M."/>
            <person name="Tomita M."/>
            <person name="Arakawa K."/>
        </authorList>
    </citation>
    <scope>NUCLEOTIDE SEQUENCE [LARGE SCALE GENOMIC DNA]</scope>
</reference>
<gene>
    <name evidence="4" type="ORF">AVEN_156069_1</name>
    <name evidence="5" type="ORF">AVEN_166145_1</name>
    <name evidence="2" type="ORF">AVEN_256184_1</name>
    <name evidence="3" type="ORF">AVEN_36841_1</name>
</gene>
<evidence type="ECO:0000313" key="4">
    <source>
        <dbReference type="EMBL" id="GBM89421.1"/>
    </source>
</evidence>
<comment type="caution">
    <text evidence="3">The sequence shown here is derived from an EMBL/GenBank/DDBJ whole genome shotgun (WGS) entry which is preliminary data.</text>
</comment>
<dbReference type="EMBL" id="BGPR01110547">
    <property type="protein sequence ID" value="GBM89426.1"/>
    <property type="molecule type" value="Genomic_DNA"/>
</dbReference>
<evidence type="ECO:0000313" key="2">
    <source>
        <dbReference type="EMBL" id="GBM24503.1"/>
    </source>
</evidence>
<accession>A0A4Y2E5V1</accession>
<proteinExistence type="predicted"/>
<evidence type="ECO:0000313" key="3">
    <source>
        <dbReference type="EMBL" id="GBM24522.1"/>
    </source>
</evidence>
<feature type="compositionally biased region" description="Low complexity" evidence="1">
    <location>
        <begin position="80"/>
        <end position="93"/>
    </location>
</feature>
<dbReference type="AlphaFoldDB" id="A0A4Y2E5V1"/>
<evidence type="ECO:0000313" key="5">
    <source>
        <dbReference type="EMBL" id="GBM89426.1"/>
    </source>
</evidence>
<keyword evidence="6" id="KW-1185">Reference proteome</keyword>
<evidence type="ECO:0000256" key="1">
    <source>
        <dbReference type="SAM" id="MobiDB-lite"/>
    </source>
</evidence>
<organism evidence="3 6">
    <name type="scientific">Araneus ventricosus</name>
    <name type="common">Orbweaver spider</name>
    <name type="synonym">Epeira ventricosa</name>
    <dbReference type="NCBI Taxonomy" id="182803"/>
    <lineage>
        <taxon>Eukaryota</taxon>
        <taxon>Metazoa</taxon>
        <taxon>Ecdysozoa</taxon>
        <taxon>Arthropoda</taxon>
        <taxon>Chelicerata</taxon>
        <taxon>Arachnida</taxon>
        <taxon>Araneae</taxon>
        <taxon>Araneomorphae</taxon>
        <taxon>Entelegynae</taxon>
        <taxon>Araneoidea</taxon>
        <taxon>Araneidae</taxon>
        <taxon>Araneus</taxon>
    </lineage>
</organism>